<accession>A0A8T0IAC7</accession>
<protein>
    <submittedName>
        <fullName evidence="3">Uncharacterized protein</fullName>
    </submittedName>
</protein>
<feature type="signal peptide" evidence="2">
    <location>
        <begin position="1"/>
        <end position="24"/>
    </location>
</feature>
<organism evidence="3 4">
    <name type="scientific">Ceratodon purpureus</name>
    <name type="common">Fire moss</name>
    <name type="synonym">Dicranum purpureum</name>
    <dbReference type="NCBI Taxonomy" id="3225"/>
    <lineage>
        <taxon>Eukaryota</taxon>
        <taxon>Viridiplantae</taxon>
        <taxon>Streptophyta</taxon>
        <taxon>Embryophyta</taxon>
        <taxon>Bryophyta</taxon>
        <taxon>Bryophytina</taxon>
        <taxon>Bryopsida</taxon>
        <taxon>Dicranidae</taxon>
        <taxon>Pseudoditrichales</taxon>
        <taxon>Ditrichaceae</taxon>
        <taxon>Ceratodon</taxon>
    </lineage>
</organism>
<evidence type="ECO:0000256" key="2">
    <source>
        <dbReference type="SAM" id="SignalP"/>
    </source>
</evidence>
<feature type="chain" id="PRO_5035780878" evidence="2">
    <location>
        <begin position="25"/>
        <end position="405"/>
    </location>
</feature>
<dbReference type="EMBL" id="CM026424">
    <property type="protein sequence ID" value="KAG0579909.1"/>
    <property type="molecule type" value="Genomic_DNA"/>
</dbReference>
<comment type="caution">
    <text evidence="3">The sequence shown here is derived from an EMBL/GenBank/DDBJ whole genome shotgun (WGS) entry which is preliminary data.</text>
</comment>
<reference evidence="3" key="1">
    <citation type="submission" date="2020-06" db="EMBL/GenBank/DDBJ databases">
        <title>WGS assembly of Ceratodon purpureus strain R40.</title>
        <authorList>
            <person name="Carey S.B."/>
            <person name="Jenkins J."/>
            <person name="Shu S."/>
            <person name="Lovell J.T."/>
            <person name="Sreedasyam A."/>
            <person name="Maumus F."/>
            <person name="Tiley G.P."/>
            <person name="Fernandez-Pozo N."/>
            <person name="Barry K."/>
            <person name="Chen C."/>
            <person name="Wang M."/>
            <person name="Lipzen A."/>
            <person name="Daum C."/>
            <person name="Saski C.A."/>
            <person name="Payton A.C."/>
            <person name="Mcbreen J.C."/>
            <person name="Conrad R.E."/>
            <person name="Kollar L.M."/>
            <person name="Olsson S."/>
            <person name="Huttunen S."/>
            <person name="Landis J.B."/>
            <person name="Wickett N.J."/>
            <person name="Johnson M.G."/>
            <person name="Rensing S.A."/>
            <person name="Grimwood J."/>
            <person name="Schmutz J."/>
            <person name="Mcdaniel S.F."/>
        </authorList>
    </citation>
    <scope>NUCLEOTIDE SEQUENCE</scope>
    <source>
        <strain evidence="3">R40</strain>
    </source>
</reference>
<keyword evidence="2" id="KW-0732">Signal</keyword>
<sequence length="405" mass="44593">MARRSASMTLWDTILLVVAFCMHAGIVSRVVHSANVTCEFPAIYGFGDSLMDVGNAIAAFPNQFAYAEKNPNGVIWPMHSADRMCDGKLLIDFFSLGSSLGPTYPWLRSTATNPQWGTNFAVAGATARNQTDLWVPDSGFNTPFSLNLQLQWLQRYKVRLDLYYQQTYVNQSLPAYDTLNTSLYIVQAGFQDYFFPLYNMKSTSRTLLSNVPEVVYAIRDLLKGLADFGATRVLVVNMPPLGCFPALLTLYPASIDKYNSYGCLTNLNKISIAHNEALEQEVVALRTTYTNTTFYLGDFYSVYTNILKTPQVYNITETLKACCGTGGAYNFNKDVTCSEIGTVGNQAVNLTTAPCSNSKAFLSWDGIHPSNAANRAAAAAFFAGKHITPSNFNCSANTSSWDSSF</sequence>
<evidence type="ECO:0000256" key="1">
    <source>
        <dbReference type="ARBA" id="ARBA00008668"/>
    </source>
</evidence>
<dbReference type="Pfam" id="PF00657">
    <property type="entry name" value="Lipase_GDSL"/>
    <property type="match status" value="1"/>
</dbReference>
<dbReference type="Gene3D" id="3.40.50.1110">
    <property type="entry name" value="SGNH hydrolase"/>
    <property type="match status" value="1"/>
</dbReference>
<keyword evidence="4" id="KW-1185">Reference proteome</keyword>
<dbReference type="PANTHER" id="PTHR22835">
    <property type="entry name" value="ZINC FINGER FYVE DOMAIN CONTAINING PROTEIN"/>
    <property type="match status" value="1"/>
</dbReference>
<comment type="similarity">
    <text evidence="1">Belongs to the 'GDSL' lipolytic enzyme family.</text>
</comment>
<evidence type="ECO:0000313" key="4">
    <source>
        <dbReference type="Proteomes" id="UP000822688"/>
    </source>
</evidence>
<proteinExistence type="inferred from homology"/>
<gene>
    <name evidence="3" type="ORF">KC19_4G133800</name>
</gene>
<evidence type="ECO:0000313" key="3">
    <source>
        <dbReference type="EMBL" id="KAG0579909.1"/>
    </source>
</evidence>
<dbReference type="InterPro" id="IPR001087">
    <property type="entry name" value="GDSL"/>
</dbReference>
<dbReference type="GO" id="GO:0016788">
    <property type="term" value="F:hydrolase activity, acting on ester bonds"/>
    <property type="evidence" value="ECO:0007669"/>
    <property type="project" value="InterPro"/>
</dbReference>
<dbReference type="Proteomes" id="UP000822688">
    <property type="component" value="Chromosome 4"/>
</dbReference>
<name>A0A8T0IAC7_CERPU</name>
<dbReference type="AlphaFoldDB" id="A0A8T0IAC7"/>
<dbReference type="PANTHER" id="PTHR22835:SF648">
    <property type="entry name" value="GDSL-LIKE LIPASE"/>
    <property type="match status" value="1"/>
</dbReference>
<dbReference type="InterPro" id="IPR036514">
    <property type="entry name" value="SGNH_hydro_sf"/>
</dbReference>
<dbReference type="SUPFAM" id="SSF52266">
    <property type="entry name" value="SGNH hydrolase"/>
    <property type="match status" value="1"/>
</dbReference>